<feature type="non-terminal residue" evidence="2">
    <location>
        <position position="1"/>
    </location>
</feature>
<comment type="caution">
    <text evidence="2">The sequence shown here is derived from an EMBL/GenBank/DDBJ whole genome shotgun (WGS) entry which is preliminary data.</text>
</comment>
<proteinExistence type="predicted"/>
<name>A0A0L0UHW1_9BASI</name>
<evidence type="ECO:0000313" key="3">
    <source>
        <dbReference type="Proteomes" id="UP000054564"/>
    </source>
</evidence>
<reference evidence="3" key="1">
    <citation type="submission" date="2014-03" db="EMBL/GenBank/DDBJ databases">
        <title>The Genome Sequence of Puccinia striiformis f. sp. tritici PST-78.</title>
        <authorList>
            <consortium name="The Broad Institute Genome Sequencing Platform"/>
            <person name="Cuomo C."/>
            <person name="Hulbert S."/>
            <person name="Chen X."/>
            <person name="Walker B."/>
            <person name="Young S.K."/>
            <person name="Zeng Q."/>
            <person name="Gargeya S."/>
            <person name="Fitzgerald M."/>
            <person name="Haas B."/>
            <person name="Abouelleil A."/>
            <person name="Alvarado L."/>
            <person name="Arachchi H.M."/>
            <person name="Berlin A.M."/>
            <person name="Chapman S.B."/>
            <person name="Goldberg J."/>
            <person name="Griggs A."/>
            <person name="Gujja S."/>
            <person name="Hansen M."/>
            <person name="Howarth C."/>
            <person name="Imamovic A."/>
            <person name="Larimer J."/>
            <person name="McCowan C."/>
            <person name="Montmayeur A."/>
            <person name="Murphy C."/>
            <person name="Neiman D."/>
            <person name="Pearson M."/>
            <person name="Priest M."/>
            <person name="Roberts A."/>
            <person name="Saif S."/>
            <person name="Shea T."/>
            <person name="Sisk P."/>
            <person name="Sykes S."/>
            <person name="Wortman J."/>
            <person name="Nusbaum C."/>
            <person name="Birren B."/>
        </authorList>
    </citation>
    <scope>NUCLEOTIDE SEQUENCE [LARGE SCALE GENOMIC DNA]</scope>
    <source>
        <strain evidence="3">race PST-78</strain>
    </source>
</reference>
<gene>
    <name evidence="2" type="ORF">PSTG_20037</name>
</gene>
<sequence>RSGWAKLFAHQAYVDKDQERFRLLIDEYQSQQRINTPEKFKRLVSEQESYQLLEKILRWFATKKDTKAVSNPQATQPWIKDVLSSTLASFKQGAVGILGSSKQLLPSFSSRSYSSSSSSTCSPSPSNSTAPTSVAGSSSSRSDSLDSSSR</sequence>
<protein>
    <submittedName>
        <fullName evidence="2">Uncharacterized protein</fullName>
    </submittedName>
</protein>
<dbReference type="Proteomes" id="UP000054564">
    <property type="component" value="Unassembled WGS sequence"/>
</dbReference>
<evidence type="ECO:0000256" key="1">
    <source>
        <dbReference type="SAM" id="MobiDB-lite"/>
    </source>
</evidence>
<dbReference type="EMBL" id="AJIL01008948">
    <property type="protein sequence ID" value="KNE86601.1"/>
    <property type="molecule type" value="Genomic_DNA"/>
</dbReference>
<keyword evidence="3" id="KW-1185">Reference proteome</keyword>
<dbReference type="AlphaFoldDB" id="A0A0L0UHW1"/>
<dbReference type="OrthoDB" id="10056939at2759"/>
<feature type="region of interest" description="Disordered" evidence="1">
    <location>
        <begin position="108"/>
        <end position="150"/>
    </location>
</feature>
<evidence type="ECO:0000313" key="2">
    <source>
        <dbReference type="EMBL" id="KNE86601.1"/>
    </source>
</evidence>
<dbReference type="STRING" id="1165861.A0A0L0UHW1"/>
<feature type="non-terminal residue" evidence="2">
    <location>
        <position position="150"/>
    </location>
</feature>
<organism evidence="2 3">
    <name type="scientific">Puccinia striiformis f. sp. tritici PST-78</name>
    <dbReference type="NCBI Taxonomy" id="1165861"/>
    <lineage>
        <taxon>Eukaryota</taxon>
        <taxon>Fungi</taxon>
        <taxon>Dikarya</taxon>
        <taxon>Basidiomycota</taxon>
        <taxon>Pucciniomycotina</taxon>
        <taxon>Pucciniomycetes</taxon>
        <taxon>Pucciniales</taxon>
        <taxon>Pucciniaceae</taxon>
        <taxon>Puccinia</taxon>
    </lineage>
</organism>
<accession>A0A0L0UHW1</accession>